<dbReference type="Pfam" id="PF00005">
    <property type="entry name" value="ABC_tran"/>
    <property type="match status" value="1"/>
</dbReference>
<proteinExistence type="predicted"/>
<dbReference type="PROSITE" id="PS00211">
    <property type="entry name" value="ABC_TRANSPORTER_1"/>
    <property type="match status" value="1"/>
</dbReference>
<dbReference type="AlphaFoldDB" id="A0A3B0Y268"/>
<dbReference type="PROSITE" id="PS50893">
    <property type="entry name" value="ABC_TRANSPORTER_2"/>
    <property type="match status" value="1"/>
</dbReference>
<evidence type="ECO:0000256" key="3">
    <source>
        <dbReference type="ARBA" id="ARBA00022840"/>
    </source>
</evidence>
<dbReference type="SUPFAM" id="SSF52540">
    <property type="entry name" value="P-loop containing nucleoside triphosphate hydrolases"/>
    <property type="match status" value="1"/>
</dbReference>
<evidence type="ECO:0000256" key="2">
    <source>
        <dbReference type="ARBA" id="ARBA00022741"/>
    </source>
</evidence>
<dbReference type="InterPro" id="IPR003593">
    <property type="entry name" value="AAA+_ATPase"/>
</dbReference>
<evidence type="ECO:0000313" key="5">
    <source>
        <dbReference type="EMBL" id="VAW68219.1"/>
    </source>
</evidence>
<dbReference type="GO" id="GO:0005524">
    <property type="term" value="F:ATP binding"/>
    <property type="evidence" value="ECO:0007669"/>
    <property type="project" value="UniProtKB-KW"/>
</dbReference>
<name>A0A3B0Y268_9ZZZZ</name>
<keyword evidence="3 5" id="KW-0067">ATP-binding</keyword>
<evidence type="ECO:0000256" key="1">
    <source>
        <dbReference type="ARBA" id="ARBA00022448"/>
    </source>
</evidence>
<dbReference type="InterPro" id="IPR017871">
    <property type="entry name" value="ABC_transporter-like_CS"/>
</dbReference>
<dbReference type="Gene3D" id="3.40.50.300">
    <property type="entry name" value="P-loop containing nucleotide triphosphate hydrolases"/>
    <property type="match status" value="1"/>
</dbReference>
<dbReference type="InterPro" id="IPR027417">
    <property type="entry name" value="P-loop_NTPase"/>
</dbReference>
<dbReference type="EMBL" id="UOFI01000116">
    <property type="protein sequence ID" value="VAW68219.1"/>
    <property type="molecule type" value="Genomic_DNA"/>
</dbReference>
<dbReference type="SMART" id="SM00382">
    <property type="entry name" value="AAA"/>
    <property type="match status" value="1"/>
</dbReference>
<accession>A0A3B0Y268</accession>
<keyword evidence="2" id="KW-0547">Nucleotide-binding</keyword>
<evidence type="ECO:0000259" key="4">
    <source>
        <dbReference type="PROSITE" id="PS50893"/>
    </source>
</evidence>
<reference evidence="5" key="1">
    <citation type="submission" date="2018-06" db="EMBL/GenBank/DDBJ databases">
        <authorList>
            <person name="Zhirakovskaya E."/>
        </authorList>
    </citation>
    <scope>NUCLEOTIDE SEQUENCE</scope>
</reference>
<feature type="domain" description="ABC transporter" evidence="4">
    <location>
        <begin position="5"/>
        <end position="227"/>
    </location>
</feature>
<dbReference type="PANTHER" id="PTHR42711">
    <property type="entry name" value="ABC TRANSPORTER ATP-BINDING PROTEIN"/>
    <property type="match status" value="1"/>
</dbReference>
<sequence>MSAVLKVRQLNKKFKALQAVNNIAFDVYEGECLGLLGPNGAGKTTTVEMLEGIKEPDSGSILYRGHPIDGAFSNRAGVMFQSTALQDHITVLEALQLFQHFYVKTLGLQQIIDDCALSDFLQQPVSSLSGGQRQRLLLAIALVNDPDVLFLDEPTTGLDPQARFNFWRLIEKIKQQNKTVVLTTHYMEEAYQLCDRIIIMDHGDIIAQGTPLELLSRHFDDAVLTLPRTSELERFLDSCSVAQEIDFNRLEAVIDIRTADINETLQQLVKAGVCLTGMQLRERTLDDLFMQLTGRALRQ</sequence>
<dbReference type="PANTHER" id="PTHR42711:SF17">
    <property type="entry name" value="ABC TRANSPORTER ATP-BINDING PROTEIN"/>
    <property type="match status" value="1"/>
</dbReference>
<dbReference type="InterPro" id="IPR003439">
    <property type="entry name" value="ABC_transporter-like_ATP-bd"/>
</dbReference>
<organism evidence="5">
    <name type="scientific">hydrothermal vent metagenome</name>
    <dbReference type="NCBI Taxonomy" id="652676"/>
    <lineage>
        <taxon>unclassified sequences</taxon>
        <taxon>metagenomes</taxon>
        <taxon>ecological metagenomes</taxon>
    </lineage>
</organism>
<dbReference type="GO" id="GO:0016887">
    <property type="term" value="F:ATP hydrolysis activity"/>
    <property type="evidence" value="ECO:0007669"/>
    <property type="project" value="InterPro"/>
</dbReference>
<protein>
    <submittedName>
        <fullName evidence="5">Efflux ABC transporter, ATP-binding protein</fullName>
    </submittedName>
</protein>
<gene>
    <name evidence="5" type="ORF">MNBD_GAMMA09-1801</name>
</gene>
<dbReference type="CDD" id="cd03230">
    <property type="entry name" value="ABC_DR_subfamily_A"/>
    <property type="match status" value="1"/>
</dbReference>
<keyword evidence="1" id="KW-0813">Transport</keyword>
<dbReference type="InterPro" id="IPR050763">
    <property type="entry name" value="ABC_transporter_ATP-binding"/>
</dbReference>